<dbReference type="Pfam" id="PF00248">
    <property type="entry name" value="Aldo_ket_red"/>
    <property type="match status" value="1"/>
</dbReference>
<evidence type="ECO:0000313" key="5">
    <source>
        <dbReference type="Proteomes" id="UP000887572"/>
    </source>
</evidence>
<name>A0A914H5J7_GLORO</name>
<evidence type="ECO:0000256" key="3">
    <source>
        <dbReference type="ARBA" id="ARBA00023002"/>
    </source>
</evidence>
<dbReference type="SUPFAM" id="SSF51430">
    <property type="entry name" value="NAD(P)-linked oxidoreductase"/>
    <property type="match status" value="1"/>
</dbReference>
<dbReference type="PANTHER" id="PTHR43827:SF3">
    <property type="entry name" value="NADP-DEPENDENT OXIDOREDUCTASE DOMAIN-CONTAINING PROTEIN"/>
    <property type="match status" value="1"/>
</dbReference>
<dbReference type="PANTHER" id="PTHR43827">
    <property type="entry name" value="2,5-DIKETO-D-GLUCONIC ACID REDUCTASE"/>
    <property type="match status" value="1"/>
</dbReference>
<evidence type="ECO:0000313" key="6">
    <source>
        <dbReference type="WBParaSite" id="Gr19_v10_g13423.t1"/>
    </source>
</evidence>
<dbReference type="InterPro" id="IPR023210">
    <property type="entry name" value="NADP_OxRdtase_dom"/>
</dbReference>
<dbReference type="PROSITE" id="PS00798">
    <property type="entry name" value="ALDOKETO_REDUCTASE_1"/>
    <property type="match status" value="1"/>
</dbReference>
<evidence type="ECO:0000256" key="1">
    <source>
        <dbReference type="ARBA" id="ARBA00007905"/>
    </source>
</evidence>
<dbReference type="InterPro" id="IPR020471">
    <property type="entry name" value="AKR"/>
</dbReference>
<evidence type="ECO:0000256" key="2">
    <source>
        <dbReference type="ARBA" id="ARBA00022857"/>
    </source>
</evidence>
<accession>A0A914H5J7</accession>
<dbReference type="InterPro" id="IPR018170">
    <property type="entry name" value="Aldo/ket_reductase_CS"/>
</dbReference>
<keyword evidence="2" id="KW-0521">NADP</keyword>
<dbReference type="AlphaFoldDB" id="A0A914H5J7"/>
<keyword evidence="5" id="KW-1185">Reference proteome</keyword>
<reference evidence="6" key="1">
    <citation type="submission" date="2022-11" db="UniProtKB">
        <authorList>
            <consortium name="WormBaseParasite"/>
        </authorList>
    </citation>
    <scope>IDENTIFICATION</scope>
</reference>
<dbReference type="WBParaSite" id="Gr19_v10_g13423.t1">
    <property type="protein sequence ID" value="Gr19_v10_g13423.t1"/>
    <property type="gene ID" value="Gr19_v10_g13423"/>
</dbReference>
<comment type="similarity">
    <text evidence="1">Belongs to the aldo/keto reductase family.</text>
</comment>
<dbReference type="InterPro" id="IPR036812">
    <property type="entry name" value="NAD(P)_OxRdtase_dom_sf"/>
</dbReference>
<proteinExistence type="inferred from homology"/>
<dbReference type="Gene3D" id="3.20.20.100">
    <property type="entry name" value="NADP-dependent oxidoreductase domain"/>
    <property type="match status" value="1"/>
</dbReference>
<sequence>MAHNLDMKGVEYVRKRMPLIVLDAALEVGYRLIDTAQVYQNERHIGDALAKLLPKYGLSRCSAVDVFVTTKLSPANQGAENCANSLLESLREKTRETPN</sequence>
<feature type="domain" description="NADP-dependent oxidoreductase" evidence="4">
    <location>
        <begin position="21"/>
        <end position="92"/>
    </location>
</feature>
<dbReference type="Proteomes" id="UP000887572">
    <property type="component" value="Unplaced"/>
</dbReference>
<evidence type="ECO:0000259" key="4">
    <source>
        <dbReference type="Pfam" id="PF00248"/>
    </source>
</evidence>
<keyword evidence="3" id="KW-0560">Oxidoreductase</keyword>
<protein>
    <submittedName>
        <fullName evidence="6">NADP-dependent oxidoreductase domain-containing protein</fullName>
    </submittedName>
</protein>
<dbReference type="GO" id="GO:0016616">
    <property type="term" value="F:oxidoreductase activity, acting on the CH-OH group of donors, NAD or NADP as acceptor"/>
    <property type="evidence" value="ECO:0007669"/>
    <property type="project" value="UniProtKB-ARBA"/>
</dbReference>
<organism evidence="5 6">
    <name type="scientific">Globodera rostochiensis</name>
    <name type="common">Golden nematode worm</name>
    <name type="synonym">Heterodera rostochiensis</name>
    <dbReference type="NCBI Taxonomy" id="31243"/>
    <lineage>
        <taxon>Eukaryota</taxon>
        <taxon>Metazoa</taxon>
        <taxon>Ecdysozoa</taxon>
        <taxon>Nematoda</taxon>
        <taxon>Chromadorea</taxon>
        <taxon>Rhabditida</taxon>
        <taxon>Tylenchina</taxon>
        <taxon>Tylenchomorpha</taxon>
        <taxon>Tylenchoidea</taxon>
        <taxon>Heteroderidae</taxon>
        <taxon>Heteroderinae</taxon>
        <taxon>Globodera</taxon>
    </lineage>
</organism>